<gene>
    <name evidence="2" type="ORF">FSB_LOCUS34296</name>
</gene>
<reference evidence="2" key="1">
    <citation type="submission" date="2018-02" db="EMBL/GenBank/DDBJ databases">
        <authorList>
            <person name="Cohen D.B."/>
            <person name="Kent A.D."/>
        </authorList>
    </citation>
    <scope>NUCLEOTIDE SEQUENCE</scope>
</reference>
<dbReference type="AlphaFoldDB" id="A0A2N9H4F3"/>
<protein>
    <submittedName>
        <fullName evidence="2">Uncharacterized protein</fullName>
    </submittedName>
</protein>
<dbReference type="EMBL" id="OIVN01002780">
    <property type="protein sequence ID" value="SPD06414.1"/>
    <property type="molecule type" value="Genomic_DNA"/>
</dbReference>
<feature type="signal peptide" evidence="1">
    <location>
        <begin position="1"/>
        <end position="21"/>
    </location>
</feature>
<feature type="chain" id="PRO_5014796148" evidence="1">
    <location>
        <begin position="22"/>
        <end position="93"/>
    </location>
</feature>
<evidence type="ECO:0000313" key="2">
    <source>
        <dbReference type="EMBL" id="SPD06414.1"/>
    </source>
</evidence>
<accession>A0A2N9H4F3</accession>
<dbReference type="PANTHER" id="PTHR33474">
    <property type="entry name" value="TRANSMEMBRANE PROTEIN"/>
    <property type="match status" value="1"/>
</dbReference>
<dbReference type="PANTHER" id="PTHR33474:SF28">
    <property type="entry name" value="OS01G0815400 PROTEIN"/>
    <property type="match status" value="1"/>
</dbReference>
<sequence length="93" mass="10359">MAQKIFLKLLVLFMAFSYVVSIAAVPTTRNLKLNKDKPSVKDLLAQDAMDLKDSEELFDVGEGFIEGRMDFQTLDYKPISSNPGHDPKSPGKP</sequence>
<keyword evidence="1" id="KW-0732">Signal</keyword>
<name>A0A2N9H4F3_FAGSY</name>
<proteinExistence type="predicted"/>
<evidence type="ECO:0000256" key="1">
    <source>
        <dbReference type="SAM" id="SignalP"/>
    </source>
</evidence>
<organism evidence="2">
    <name type="scientific">Fagus sylvatica</name>
    <name type="common">Beechnut</name>
    <dbReference type="NCBI Taxonomy" id="28930"/>
    <lineage>
        <taxon>Eukaryota</taxon>
        <taxon>Viridiplantae</taxon>
        <taxon>Streptophyta</taxon>
        <taxon>Embryophyta</taxon>
        <taxon>Tracheophyta</taxon>
        <taxon>Spermatophyta</taxon>
        <taxon>Magnoliopsida</taxon>
        <taxon>eudicotyledons</taxon>
        <taxon>Gunneridae</taxon>
        <taxon>Pentapetalae</taxon>
        <taxon>rosids</taxon>
        <taxon>fabids</taxon>
        <taxon>Fagales</taxon>
        <taxon>Fagaceae</taxon>
        <taxon>Fagus</taxon>
    </lineage>
</organism>